<dbReference type="RefSeq" id="WP_161051320.1">
    <property type="nucleotide sequence ID" value="NZ_WWCR01000022.1"/>
</dbReference>
<dbReference type="Proteomes" id="UP000469734">
    <property type="component" value="Unassembled WGS sequence"/>
</dbReference>
<evidence type="ECO:0008006" key="3">
    <source>
        <dbReference type="Google" id="ProtNLM"/>
    </source>
</evidence>
<evidence type="ECO:0000313" key="1">
    <source>
        <dbReference type="EMBL" id="MYM74359.1"/>
    </source>
</evidence>
<accession>A0A7X4H4B9</accession>
<dbReference type="GO" id="GO:0051213">
    <property type="term" value="F:dioxygenase activity"/>
    <property type="evidence" value="ECO:0007669"/>
    <property type="project" value="InterPro"/>
</dbReference>
<evidence type="ECO:0000313" key="2">
    <source>
        <dbReference type="Proteomes" id="UP000469734"/>
    </source>
</evidence>
<protein>
    <recommendedName>
        <fullName evidence="3">2OG-Fe dioxygenase family protein</fullName>
    </recommendedName>
</protein>
<proteinExistence type="predicted"/>
<gene>
    <name evidence="1" type="ORF">GTP56_19490</name>
</gene>
<organism evidence="1 2">
    <name type="scientific">Duganella margarita</name>
    <dbReference type="NCBI Taxonomy" id="2692170"/>
    <lineage>
        <taxon>Bacteria</taxon>
        <taxon>Pseudomonadati</taxon>
        <taxon>Pseudomonadota</taxon>
        <taxon>Betaproteobacteria</taxon>
        <taxon>Burkholderiales</taxon>
        <taxon>Oxalobacteraceae</taxon>
        <taxon>Telluria group</taxon>
        <taxon>Duganella</taxon>
    </lineage>
</organism>
<dbReference type="Pfam" id="PF10014">
    <property type="entry name" value="2OG-Fe_Oxy_2"/>
    <property type="match status" value="1"/>
</dbReference>
<dbReference type="InterPro" id="IPR018724">
    <property type="entry name" value="2OG-Fe_dioxygenase"/>
</dbReference>
<dbReference type="EMBL" id="WWCR01000022">
    <property type="protein sequence ID" value="MYM74359.1"/>
    <property type="molecule type" value="Genomic_DNA"/>
</dbReference>
<reference evidence="1 2" key="1">
    <citation type="submission" date="2019-12" db="EMBL/GenBank/DDBJ databases">
        <title>Novel species isolated from a subtropical stream in China.</title>
        <authorList>
            <person name="Lu H."/>
        </authorList>
    </citation>
    <scope>NUCLEOTIDE SEQUENCE [LARGE SCALE GENOMIC DNA]</scope>
    <source>
        <strain evidence="1 2">FT134W</strain>
    </source>
</reference>
<sequence length="249" mass="27498">MTTPLYTPLADTVTALRRDGYALLQPQDVATLAGLPLAALDALIPSWNDLATDQYLKDGGRYRRRRHSCFIQEGRHLTQTPHRAHWQPLEYNALHGGMHRLFEPVLPATVTQQGWPALITAIGQLCSAAREAENSAAPWYVEAHQFRIDTTDGIGRPTPEGAHRDGVDFVAVILIARDGIKGGETRVFEADGPNGKRFTMTAPWTMLLLDDATVIHESTPIQPLAQHGHRDTLVLTWRAGSFQGQETSP</sequence>
<dbReference type="Gene3D" id="2.60.120.620">
    <property type="entry name" value="q2cbj1_9rhob like domain"/>
    <property type="match status" value="1"/>
</dbReference>
<name>A0A7X4H4B9_9BURK</name>
<dbReference type="AlphaFoldDB" id="A0A7X4H4B9"/>
<comment type="caution">
    <text evidence="1">The sequence shown here is derived from an EMBL/GenBank/DDBJ whole genome shotgun (WGS) entry which is preliminary data.</text>
</comment>